<dbReference type="SUPFAM" id="SSF81383">
    <property type="entry name" value="F-box domain"/>
    <property type="match status" value="1"/>
</dbReference>
<comment type="caution">
    <text evidence="2">The sequence shown here is derived from an EMBL/GenBank/DDBJ whole genome shotgun (WGS) entry which is preliminary data.</text>
</comment>
<proteinExistence type="predicted"/>
<dbReference type="Gene3D" id="3.80.10.10">
    <property type="entry name" value="Ribonuclease Inhibitor"/>
    <property type="match status" value="1"/>
</dbReference>
<dbReference type="InterPro" id="IPR001810">
    <property type="entry name" value="F-box_dom"/>
</dbReference>
<gene>
    <name evidence="2" type="ORF">FRX31_027245</name>
</gene>
<keyword evidence="3" id="KW-1185">Reference proteome</keyword>
<dbReference type="Pfam" id="PF00646">
    <property type="entry name" value="F-box"/>
    <property type="match status" value="1"/>
</dbReference>
<dbReference type="AlphaFoldDB" id="A0A7J6VDJ8"/>
<feature type="domain" description="F-box" evidence="1">
    <location>
        <begin position="17"/>
        <end position="58"/>
    </location>
</feature>
<dbReference type="EMBL" id="JABWDY010033839">
    <property type="protein sequence ID" value="KAF5183166.1"/>
    <property type="molecule type" value="Genomic_DNA"/>
</dbReference>
<dbReference type="Proteomes" id="UP000554482">
    <property type="component" value="Unassembled WGS sequence"/>
</dbReference>
<organism evidence="2 3">
    <name type="scientific">Thalictrum thalictroides</name>
    <name type="common">Rue-anemone</name>
    <name type="synonym">Anemone thalictroides</name>
    <dbReference type="NCBI Taxonomy" id="46969"/>
    <lineage>
        <taxon>Eukaryota</taxon>
        <taxon>Viridiplantae</taxon>
        <taxon>Streptophyta</taxon>
        <taxon>Embryophyta</taxon>
        <taxon>Tracheophyta</taxon>
        <taxon>Spermatophyta</taxon>
        <taxon>Magnoliopsida</taxon>
        <taxon>Ranunculales</taxon>
        <taxon>Ranunculaceae</taxon>
        <taxon>Thalictroideae</taxon>
        <taxon>Thalictrum</taxon>
    </lineage>
</organism>
<name>A0A7J6VDJ8_THATH</name>
<dbReference type="InterPro" id="IPR036047">
    <property type="entry name" value="F-box-like_dom_sf"/>
</dbReference>
<reference evidence="2 3" key="1">
    <citation type="submission" date="2020-06" db="EMBL/GenBank/DDBJ databases">
        <title>Transcriptomic and genomic resources for Thalictrum thalictroides and T. hernandezii: Facilitating candidate gene discovery in an emerging model plant lineage.</title>
        <authorList>
            <person name="Arias T."/>
            <person name="Riano-Pachon D.M."/>
            <person name="Di Stilio V.S."/>
        </authorList>
    </citation>
    <scope>NUCLEOTIDE SEQUENCE [LARGE SCALE GENOMIC DNA]</scope>
    <source>
        <strain evidence="3">cv. WT478/WT964</strain>
        <tissue evidence="2">Leaves</tissue>
    </source>
</reference>
<dbReference type="PANTHER" id="PTHR34809:SF1">
    <property type="entry name" value="MALTOSE EXCESS PROTEIN 1, CHLOROPLASTIC-RELATED"/>
    <property type="match status" value="1"/>
</dbReference>
<evidence type="ECO:0000313" key="2">
    <source>
        <dbReference type="EMBL" id="KAF5183166.1"/>
    </source>
</evidence>
<dbReference type="GO" id="GO:0005363">
    <property type="term" value="F:maltose transmembrane transporter activity"/>
    <property type="evidence" value="ECO:0007669"/>
    <property type="project" value="TreeGrafter"/>
</dbReference>
<dbReference type="OrthoDB" id="1929062at2759"/>
<protein>
    <submittedName>
        <fullName evidence="2">F-box/LRR-repeat protein</fullName>
    </submittedName>
</protein>
<evidence type="ECO:0000313" key="3">
    <source>
        <dbReference type="Proteomes" id="UP000554482"/>
    </source>
</evidence>
<sequence length="402" mass="44893">MEENRTIESSSVRKKRWEDLNTDCLIKIFEKLGLESLIIDIPFVCKSWYKASLDPLLYKVLHFEVMPVEDRTTWATITAPDKRFAQKKYSKLPPSIGFIKIAVKRSCGIATEVVFPEFLDDHPLQSHFTNTALNYTTLVYVLERCPGLKRVIVPYYSFIKAAESRDECLLEMISKLKNLQSLATLGIRGFVASSTINDIRNIRNFLNKIHINCQNLQSISVRGFISSSFASTIVVENWSYLMLPIAKFQDVADIRNLSLIYTLAGVDCIDCAVNEGIDAAGEIVNGVRRPWPQELEKKISSEALEWDSLTAKFAASANLPFLLLQLPQILLNAQNLMSGNNSALLAVPWLMAGNVEVMWSTFVPNNILPGALAFGMAVAAVIMARMGKLSKEGIQFVGSIFG</sequence>
<dbReference type="InterPro" id="IPR034628">
    <property type="entry name" value="MEX1/MEX1-like"/>
</dbReference>
<evidence type="ECO:0000259" key="1">
    <source>
        <dbReference type="Pfam" id="PF00646"/>
    </source>
</evidence>
<dbReference type="InterPro" id="IPR032675">
    <property type="entry name" value="LRR_dom_sf"/>
</dbReference>
<dbReference type="PANTHER" id="PTHR34809">
    <property type="entry name" value="MALTOSE EXCESS PROTEIN 1, CHLOROPLASTIC-RELATED"/>
    <property type="match status" value="1"/>
</dbReference>
<dbReference type="GO" id="GO:0009941">
    <property type="term" value="C:chloroplast envelope"/>
    <property type="evidence" value="ECO:0007669"/>
    <property type="project" value="TreeGrafter"/>
</dbReference>
<accession>A0A7J6VDJ8</accession>